<dbReference type="PROSITE" id="PS51671">
    <property type="entry name" value="ACT"/>
    <property type="match status" value="1"/>
</dbReference>
<evidence type="ECO:0000256" key="4">
    <source>
        <dbReference type="ARBA" id="ARBA00032407"/>
    </source>
</evidence>
<evidence type="ECO:0000313" key="10">
    <source>
        <dbReference type="Proteomes" id="UP000239007"/>
    </source>
</evidence>
<gene>
    <name evidence="9" type="ORF">BTO11_16395</name>
</gene>
<dbReference type="GO" id="GO:0016301">
    <property type="term" value="F:kinase activity"/>
    <property type="evidence" value="ECO:0007669"/>
    <property type="project" value="UniProtKB-KW"/>
</dbReference>
<dbReference type="FunFam" id="3.30.460.10:FF:000001">
    <property type="entry name" value="GTP pyrophosphokinase RelA"/>
    <property type="match status" value="1"/>
</dbReference>
<dbReference type="CDD" id="cd05399">
    <property type="entry name" value="NT_Rel-Spo_like"/>
    <property type="match status" value="1"/>
</dbReference>
<dbReference type="Pfam" id="PF04607">
    <property type="entry name" value="RelA_SpoT"/>
    <property type="match status" value="1"/>
</dbReference>
<dbReference type="Gene3D" id="3.30.70.260">
    <property type="match status" value="1"/>
</dbReference>
<reference evidence="9 10" key="1">
    <citation type="submission" date="2016-12" db="EMBL/GenBank/DDBJ databases">
        <title>Diversity of luminous bacteria.</title>
        <authorList>
            <person name="Yoshizawa S."/>
            <person name="Kogure K."/>
        </authorList>
    </citation>
    <scope>NUCLEOTIDE SEQUENCE [LARGE SCALE GENOMIC DNA]</scope>
    <source>
        <strain evidence="9 10">SA4-48</strain>
    </source>
</reference>
<evidence type="ECO:0000259" key="7">
    <source>
        <dbReference type="PROSITE" id="PS51671"/>
    </source>
</evidence>
<comment type="caution">
    <text evidence="9">The sequence shown here is derived from an EMBL/GenBank/DDBJ whole genome shotgun (WGS) entry which is preliminary data.</text>
</comment>
<keyword evidence="9" id="KW-0808">Transferase</keyword>
<evidence type="ECO:0000313" key="9">
    <source>
        <dbReference type="EMBL" id="PQJ55076.1"/>
    </source>
</evidence>
<evidence type="ECO:0000256" key="1">
    <source>
        <dbReference type="ARBA" id="ARBA00019852"/>
    </source>
</evidence>
<dbReference type="GO" id="GO:0015969">
    <property type="term" value="P:guanosine tetraphosphate metabolic process"/>
    <property type="evidence" value="ECO:0007669"/>
    <property type="project" value="InterPro"/>
</dbReference>
<dbReference type="Gene3D" id="1.10.3210.10">
    <property type="entry name" value="Hypothetical protein af1432"/>
    <property type="match status" value="1"/>
</dbReference>
<evidence type="ECO:0000256" key="5">
    <source>
        <dbReference type="ARBA" id="ARBA00033308"/>
    </source>
</evidence>
<dbReference type="Pfam" id="PF13328">
    <property type="entry name" value="HD_4"/>
    <property type="match status" value="1"/>
</dbReference>
<dbReference type="CDD" id="cd04876">
    <property type="entry name" value="ACT_RelA-SpoT"/>
    <property type="match status" value="1"/>
</dbReference>
<dbReference type="SUPFAM" id="SSF81301">
    <property type="entry name" value="Nucleotidyltransferase"/>
    <property type="match status" value="1"/>
</dbReference>
<feature type="domain" description="ACT" evidence="7">
    <location>
        <begin position="668"/>
        <end position="741"/>
    </location>
</feature>
<dbReference type="SUPFAM" id="SSF81271">
    <property type="entry name" value="TGS-like"/>
    <property type="match status" value="1"/>
</dbReference>
<dbReference type="InterPro" id="IPR012675">
    <property type="entry name" value="Beta-grasp_dom_sf"/>
</dbReference>
<dbReference type="SUPFAM" id="SSF109604">
    <property type="entry name" value="HD-domain/PDEase-like"/>
    <property type="match status" value="1"/>
</dbReference>
<evidence type="ECO:0000259" key="8">
    <source>
        <dbReference type="PROSITE" id="PS51880"/>
    </source>
</evidence>
<dbReference type="SMART" id="SM00954">
    <property type="entry name" value="RelA_SpoT"/>
    <property type="match status" value="1"/>
</dbReference>
<dbReference type="InterPro" id="IPR045865">
    <property type="entry name" value="ACT-like_dom_sf"/>
</dbReference>
<sequence length="741" mass="84721">MVSVTRAHHLEDILESKDTKQWLMSAGLADHTVQAIDDAVQWLQKQPKQAELLSPVDADFTRQGLLIVEILLELHMDDDSLITALLYPYFEHQASDNKVRDKLKKKFGSNIINLLNGVTKMASMGLLSARVKYSPEQGENIRRMLTAMIEDVRAVVIKLAQQVVFLREIKKSDEETRVLAAKETQTIYAPLANRLGIGQLKWELEDYAFRYLQPDIYKNIASSLEEKRTERQQYLEDFVEQLGDRLHGAQIKSQVYGRPKHIYSIWKKMQKKGYEFSQLFDIRAVRVVAEKIQDCYSCLGIIHTSWRHIPSEFDDYVATPKPNGYQSIHTVVIGPEGKPIEIQIRTDEMHDDAELGVAAHWQYKEGALPTKSGKGSSYEDKIAWLRKLLQWQEEMSDSGDFAEELRNQVVEDRVYVFTPQGDVVDLPNGSTPLDFAYHIHTNVGHRCIGAKVFNRIVPFTYQLKTGDQIEIITGKESNPKRDWLNPNLDYIHSSRARAKVHTWFKQQDKDKNLHEGKQLLEQELSRLSIPWTEAEQAKDRFNMVTLDDLLAGIGGGDVRLNQVVNYIQSKLRTEETPEIDPRLIQKPRKQKKFQNGVILQGVGNLMNQLAGCCNPIPGDEIAGYITQGRGVVIHREDCEQFKIVMDEHPERFIEATWEEDYSGGYISNLRIIANDRSGLIRDVTSILANEKINVLGMSTESDVQKQIATMGLKLEVYNVGAFNRVVSKLSQLDEMIEVKRM</sequence>
<dbReference type="FunFam" id="3.10.20.30:FF:000002">
    <property type="entry name" value="GTP pyrophosphokinase (RelA/SpoT)"/>
    <property type="match status" value="1"/>
</dbReference>
<evidence type="ECO:0000256" key="2">
    <source>
        <dbReference type="ARBA" id="ARBA00025704"/>
    </source>
</evidence>
<dbReference type="NCBIfam" id="NF008124">
    <property type="entry name" value="PRK10872.1"/>
    <property type="match status" value="1"/>
</dbReference>
<dbReference type="Proteomes" id="UP000239007">
    <property type="component" value="Unassembled WGS sequence"/>
</dbReference>
<dbReference type="EMBL" id="MSCH01000003">
    <property type="protein sequence ID" value="PQJ55076.1"/>
    <property type="molecule type" value="Genomic_DNA"/>
</dbReference>
<comment type="pathway">
    <text evidence="2">Purine metabolism.</text>
</comment>
<accession>A0A2S7UYK1</accession>
<dbReference type="GO" id="GO:0042594">
    <property type="term" value="P:response to starvation"/>
    <property type="evidence" value="ECO:0007669"/>
    <property type="project" value="TreeGrafter"/>
</dbReference>
<dbReference type="Pfam" id="PF02824">
    <property type="entry name" value="TGS"/>
    <property type="match status" value="1"/>
</dbReference>
<dbReference type="NCBIfam" id="TIGR00691">
    <property type="entry name" value="spoT_relA"/>
    <property type="match status" value="1"/>
</dbReference>
<feature type="domain" description="TGS" evidence="8">
    <location>
        <begin position="412"/>
        <end position="473"/>
    </location>
</feature>
<dbReference type="InterPro" id="IPR043519">
    <property type="entry name" value="NT_sf"/>
</dbReference>
<dbReference type="InterPro" id="IPR004811">
    <property type="entry name" value="RelA/Spo_fam"/>
</dbReference>
<dbReference type="InterPro" id="IPR004095">
    <property type="entry name" value="TGS"/>
</dbReference>
<dbReference type="RefSeq" id="WP_105053600.1">
    <property type="nucleotide sequence ID" value="NZ_BMYG01000009.1"/>
</dbReference>
<dbReference type="PANTHER" id="PTHR21262:SF31">
    <property type="entry name" value="GTP PYROPHOSPHOKINASE"/>
    <property type="match status" value="1"/>
</dbReference>
<organism evidence="9 10">
    <name type="scientific">Psychrosphaera saromensis</name>
    <dbReference type="NCBI Taxonomy" id="716813"/>
    <lineage>
        <taxon>Bacteria</taxon>
        <taxon>Pseudomonadati</taxon>
        <taxon>Pseudomonadota</taxon>
        <taxon>Gammaproteobacteria</taxon>
        <taxon>Alteromonadales</taxon>
        <taxon>Pseudoalteromonadaceae</taxon>
        <taxon>Psychrosphaera</taxon>
    </lineage>
</organism>
<dbReference type="InterPro" id="IPR002912">
    <property type="entry name" value="ACT_dom"/>
</dbReference>
<proteinExistence type="inferred from homology"/>
<comment type="function">
    <text evidence="6">In eubacteria ppGpp (guanosine 3'-diphosphate 5'-diphosphate) is a mediator of the stringent response that coordinates a variety of cellular activities in response to changes in nutritional abundance.</text>
</comment>
<comment type="similarity">
    <text evidence="6">Belongs to the relA/spoT family.</text>
</comment>
<dbReference type="Pfam" id="PF19296">
    <property type="entry name" value="RelA_AH_RIS"/>
    <property type="match status" value="1"/>
</dbReference>
<dbReference type="AlphaFoldDB" id="A0A2S7UYK1"/>
<dbReference type="GO" id="GO:0008893">
    <property type="term" value="F:guanosine-3',5'-bis(diphosphate) 3'-diphosphatase activity"/>
    <property type="evidence" value="ECO:0007669"/>
    <property type="project" value="TreeGrafter"/>
</dbReference>
<evidence type="ECO:0000256" key="6">
    <source>
        <dbReference type="RuleBase" id="RU003847"/>
    </source>
</evidence>
<dbReference type="InterPro" id="IPR012676">
    <property type="entry name" value="TGS-like"/>
</dbReference>
<dbReference type="Pfam" id="PF13291">
    <property type="entry name" value="ACT_4"/>
    <property type="match status" value="1"/>
</dbReference>
<dbReference type="InterPro" id="IPR033655">
    <property type="entry name" value="TGS_RelA/SpoT"/>
</dbReference>
<dbReference type="CDD" id="cd01668">
    <property type="entry name" value="TGS_RSH"/>
    <property type="match status" value="1"/>
</dbReference>
<keyword evidence="10" id="KW-1185">Reference proteome</keyword>
<dbReference type="GO" id="GO:0005886">
    <property type="term" value="C:plasma membrane"/>
    <property type="evidence" value="ECO:0007669"/>
    <property type="project" value="TreeGrafter"/>
</dbReference>
<dbReference type="OrthoDB" id="9805041at2"/>
<dbReference type="GO" id="GO:0008728">
    <property type="term" value="F:GTP diphosphokinase activity"/>
    <property type="evidence" value="ECO:0007669"/>
    <property type="project" value="TreeGrafter"/>
</dbReference>
<keyword evidence="9" id="KW-0418">Kinase</keyword>
<dbReference type="Gene3D" id="3.30.460.10">
    <property type="entry name" value="Beta Polymerase, domain 2"/>
    <property type="match status" value="1"/>
</dbReference>
<dbReference type="InterPro" id="IPR007685">
    <property type="entry name" value="RelA_SpoT"/>
</dbReference>
<dbReference type="SUPFAM" id="SSF55021">
    <property type="entry name" value="ACT-like"/>
    <property type="match status" value="1"/>
</dbReference>
<dbReference type="GO" id="GO:0015949">
    <property type="term" value="P:nucleobase-containing small molecule interconversion"/>
    <property type="evidence" value="ECO:0007669"/>
    <property type="project" value="UniProtKB-ARBA"/>
</dbReference>
<dbReference type="Gene3D" id="3.10.20.30">
    <property type="match status" value="1"/>
</dbReference>
<evidence type="ECO:0000256" key="3">
    <source>
        <dbReference type="ARBA" id="ARBA00029754"/>
    </source>
</evidence>
<protein>
    <recommendedName>
        <fullName evidence="1">GTP pyrophosphokinase</fullName>
    </recommendedName>
    <alternativeName>
        <fullName evidence="4">(p)ppGpp synthase</fullName>
    </alternativeName>
    <alternativeName>
        <fullName evidence="3">ATP:GTP 3'-pyrophosphotransferase</fullName>
    </alternativeName>
    <alternativeName>
        <fullName evidence="5">ppGpp synthase I</fullName>
    </alternativeName>
</protein>
<name>A0A2S7UYK1_9GAMM</name>
<dbReference type="PANTHER" id="PTHR21262">
    <property type="entry name" value="GUANOSINE-3',5'-BIS DIPHOSPHATE 3'-PYROPHOSPHOHYDROLASE"/>
    <property type="match status" value="1"/>
</dbReference>
<dbReference type="PROSITE" id="PS51880">
    <property type="entry name" value="TGS"/>
    <property type="match status" value="1"/>
</dbReference>
<dbReference type="InterPro" id="IPR045600">
    <property type="entry name" value="RelA/SpoT_AH_RIS"/>
</dbReference>